<dbReference type="InterPro" id="IPR011385">
    <property type="entry name" value="Site-sp_rcmbase"/>
</dbReference>
<evidence type="ECO:0000256" key="3">
    <source>
        <dbReference type="ARBA" id="ARBA00022989"/>
    </source>
</evidence>
<sequence length="648" mass="74310">MEEKIEKILSSNEERNFLLSLLRVGRKDFDNSIEFIDFLTETIKNNPIIKEKFNERLKPIFRGIRMQRFITDFGIFSDDKIIPLLFRELGNKILPQISDDQTLLSLTNEVLYSRENHNFVKLIPVDRWANFYEALFNNDNLICNREYVKKQIREGALILIDRIVGGAADTEIFKMGTIKSIEENPFQKLDRNLIKILQDHDIIDIEKVEGIIRQIQVCSVYLDSIIDQKEVKGISLKITIKITLLKQQLERIKILVNALHLLDDSTISCAMANITKNWLGFYSTKSKVSNTFQSTLYVVASLITWHNKQTGEKYITTTTKEYMKMLYSAMGGGLLVAILCFIKTQMGMGIHTPFFQALLYSLNYAWGFTAIYLMHWSLATKQPAMTAAALAHALSQDEKSDSDYKEFGIIFSRLFRSQFIAFIGNVLAVFVVAIILFYALSFFTNLELINNHKANDAINELVNLDPKIFWFAAIAGLFLFLSGLVTGITDNYTRYNNIPERLYNHPLLKRFVKETKRRKWSNWYKNNIGGISGNVIFGFCLGSSFLIGNFLGIPFDIRHITFSAGNYAIALAHFNFEITWQDFILGCIGIFGIGALNFLVSFSLSLWLAMKSVNVPTREMGKILYSALKLFLKNPVQFFIPIRSKKNN</sequence>
<feature type="transmembrane region" description="Helical" evidence="5">
    <location>
        <begin position="527"/>
        <end position="547"/>
    </location>
</feature>
<evidence type="ECO:0000256" key="5">
    <source>
        <dbReference type="SAM" id="Phobius"/>
    </source>
</evidence>
<keyword evidence="3 5" id="KW-1133">Transmembrane helix</keyword>
<protein>
    <submittedName>
        <fullName evidence="6">Site-specific recombinase Gcr</fullName>
    </submittedName>
</protein>
<dbReference type="EMBL" id="SELH01000026">
    <property type="protein sequence ID" value="TWP26205.1"/>
    <property type="molecule type" value="Genomic_DNA"/>
</dbReference>
<evidence type="ECO:0000313" key="7">
    <source>
        <dbReference type="Proteomes" id="UP000319499"/>
    </source>
</evidence>
<feature type="transmembrane region" description="Helical" evidence="5">
    <location>
        <begin position="419"/>
        <end position="440"/>
    </location>
</feature>
<name>A0A563D7M6_9FLAO</name>
<evidence type="ECO:0000256" key="2">
    <source>
        <dbReference type="ARBA" id="ARBA00022692"/>
    </source>
</evidence>
<keyword evidence="2 5" id="KW-0812">Transmembrane</keyword>
<dbReference type="RefSeq" id="WP_146293563.1">
    <property type="nucleotide sequence ID" value="NZ_SELH01000026.1"/>
</dbReference>
<feature type="transmembrane region" description="Helical" evidence="5">
    <location>
        <begin position="583"/>
        <end position="610"/>
    </location>
</feature>
<dbReference type="InterPro" id="IPR023271">
    <property type="entry name" value="Aquaporin-like"/>
</dbReference>
<comment type="caution">
    <text evidence="6">The sequence shown here is derived from an EMBL/GenBank/DDBJ whole genome shotgun (WGS) entry which is preliminary data.</text>
</comment>
<evidence type="ECO:0000256" key="4">
    <source>
        <dbReference type="ARBA" id="ARBA00023136"/>
    </source>
</evidence>
<dbReference type="GO" id="GO:0016020">
    <property type="term" value="C:membrane"/>
    <property type="evidence" value="ECO:0007669"/>
    <property type="project" value="UniProtKB-SubCell"/>
</dbReference>
<reference evidence="6 7" key="1">
    <citation type="submission" date="2019-02" db="EMBL/GenBank/DDBJ databases">
        <title>Apibacter muscae sp. nov.: a novel member of the house fly microbiota.</title>
        <authorList>
            <person name="Park R."/>
        </authorList>
    </citation>
    <scope>NUCLEOTIDE SEQUENCE [LARGE SCALE GENOMIC DNA]</scope>
    <source>
        <strain evidence="6 7">AL1</strain>
    </source>
</reference>
<feature type="transmembrane region" description="Helical" evidence="5">
    <location>
        <begin position="325"/>
        <end position="345"/>
    </location>
</feature>
<evidence type="ECO:0000313" key="6">
    <source>
        <dbReference type="EMBL" id="TWP26205.1"/>
    </source>
</evidence>
<comment type="subcellular location">
    <subcellularLocation>
        <location evidence="1">Membrane</location>
        <topology evidence="1">Multi-pass membrane protein</topology>
    </subcellularLocation>
</comment>
<keyword evidence="7" id="KW-1185">Reference proteome</keyword>
<dbReference type="Gene3D" id="1.20.1080.10">
    <property type="entry name" value="Glycerol uptake facilitator protein"/>
    <property type="match status" value="1"/>
</dbReference>
<dbReference type="AlphaFoldDB" id="A0A563D7M6"/>
<accession>A0A563D7M6</accession>
<gene>
    <name evidence="6" type="ORF">ETU09_10935</name>
</gene>
<feature type="transmembrane region" description="Helical" evidence="5">
    <location>
        <begin position="468"/>
        <end position="488"/>
    </location>
</feature>
<evidence type="ECO:0000256" key="1">
    <source>
        <dbReference type="ARBA" id="ARBA00004141"/>
    </source>
</evidence>
<dbReference type="OrthoDB" id="5688397at2"/>
<dbReference type="Proteomes" id="UP000319499">
    <property type="component" value="Unassembled WGS sequence"/>
</dbReference>
<keyword evidence="4 5" id="KW-0472">Membrane</keyword>
<dbReference type="Pfam" id="PF10136">
    <property type="entry name" value="SpecificRecomb"/>
    <property type="match status" value="1"/>
</dbReference>
<proteinExistence type="predicted"/>
<feature type="transmembrane region" description="Helical" evidence="5">
    <location>
        <begin position="357"/>
        <end position="375"/>
    </location>
</feature>
<organism evidence="6 7">
    <name type="scientific">Apibacter muscae</name>
    <dbReference type="NCBI Taxonomy" id="2509004"/>
    <lineage>
        <taxon>Bacteria</taxon>
        <taxon>Pseudomonadati</taxon>
        <taxon>Bacteroidota</taxon>
        <taxon>Flavobacteriia</taxon>
        <taxon>Flavobacteriales</taxon>
        <taxon>Weeksellaceae</taxon>
        <taxon>Apibacter</taxon>
    </lineage>
</organism>